<accession>A0A969PRI9</accession>
<dbReference type="PANTHER" id="PTHR33734:SF22">
    <property type="entry name" value="MEMBRANE-BOUND LYTIC MUREIN TRANSGLYCOSYLASE D"/>
    <property type="match status" value="1"/>
</dbReference>
<dbReference type="PROSITE" id="PS51782">
    <property type="entry name" value="LYSM"/>
    <property type="match status" value="3"/>
</dbReference>
<dbReference type="CDD" id="cd00118">
    <property type="entry name" value="LysM"/>
    <property type="match status" value="2"/>
</dbReference>
<dbReference type="SUPFAM" id="SSF54106">
    <property type="entry name" value="LysM domain"/>
    <property type="match status" value="3"/>
</dbReference>
<comment type="caution">
    <text evidence="3">The sequence shown here is derived from an EMBL/GenBank/DDBJ whole genome shotgun (WGS) entry which is preliminary data.</text>
</comment>
<evidence type="ECO:0000313" key="3">
    <source>
        <dbReference type="EMBL" id="NJP39072.1"/>
    </source>
</evidence>
<dbReference type="Gene3D" id="3.10.350.10">
    <property type="entry name" value="LysM domain"/>
    <property type="match status" value="3"/>
</dbReference>
<organism evidence="3 4">
    <name type="scientific">Alkalicoccus luteus</name>
    <dbReference type="NCBI Taxonomy" id="1237094"/>
    <lineage>
        <taxon>Bacteria</taxon>
        <taxon>Bacillati</taxon>
        <taxon>Bacillota</taxon>
        <taxon>Bacilli</taxon>
        <taxon>Bacillales</taxon>
        <taxon>Bacillaceae</taxon>
        <taxon>Alkalicoccus</taxon>
    </lineage>
</organism>
<evidence type="ECO:0000313" key="4">
    <source>
        <dbReference type="Proteomes" id="UP000752012"/>
    </source>
</evidence>
<evidence type="ECO:0000256" key="1">
    <source>
        <dbReference type="SAM" id="SignalP"/>
    </source>
</evidence>
<dbReference type="InterPro" id="IPR018392">
    <property type="entry name" value="LysM"/>
</dbReference>
<dbReference type="InterPro" id="IPR036779">
    <property type="entry name" value="LysM_dom_sf"/>
</dbReference>
<dbReference type="PANTHER" id="PTHR33734">
    <property type="entry name" value="LYSM DOMAIN-CONTAINING GPI-ANCHORED PROTEIN 2"/>
    <property type="match status" value="1"/>
</dbReference>
<feature type="domain" description="LysM" evidence="2">
    <location>
        <begin position="145"/>
        <end position="190"/>
    </location>
</feature>
<name>A0A969PRI9_9BACI</name>
<feature type="chain" id="PRO_5038453304" evidence="1">
    <location>
        <begin position="28"/>
        <end position="196"/>
    </location>
</feature>
<reference evidence="3 4" key="1">
    <citation type="submission" date="2020-03" db="EMBL/GenBank/DDBJ databases">
        <title>Assessment of the enzymatic potential of alkaline-tolerant lipase obtained from Bacillus luteus H11 (technogenic soil) for the bioremediation of saline soils contaminated with petroleum substances.</title>
        <authorList>
            <person name="Kalwasinska A."/>
        </authorList>
    </citation>
    <scope>NUCLEOTIDE SEQUENCE [LARGE SCALE GENOMIC DNA]</scope>
    <source>
        <strain evidence="3 4">H11</strain>
    </source>
</reference>
<dbReference type="Proteomes" id="UP000752012">
    <property type="component" value="Unassembled WGS sequence"/>
</dbReference>
<sequence length="196" mass="21195">MRRTKLLAGTLAAAGATMMVGGFSVSAEDVTHTVAEGETMYSIAEANTTVTLEELQDMNPDADPYNLQIGEQLTITAADDAGSGVETHVVQEGETFYSIASEHDGVTADDLDNWNADVDRYDLQQGMHVVVEAPISVDDAAPDGAYHHADEGENFHSIARQYHDVTANELIEMNHSVYADEISIGQMIQLDPQPLE</sequence>
<keyword evidence="1" id="KW-0732">Signal</keyword>
<feature type="domain" description="LysM" evidence="2">
    <location>
        <begin position="86"/>
        <end position="131"/>
    </location>
</feature>
<feature type="signal peptide" evidence="1">
    <location>
        <begin position="1"/>
        <end position="27"/>
    </location>
</feature>
<protein>
    <submittedName>
        <fullName evidence="3">LysM peptidoglycan-binding domain-containing protein</fullName>
    </submittedName>
</protein>
<dbReference type="AlphaFoldDB" id="A0A969PRI9"/>
<dbReference type="EMBL" id="JAATHJ010000037">
    <property type="protein sequence ID" value="NJP39072.1"/>
    <property type="molecule type" value="Genomic_DNA"/>
</dbReference>
<dbReference type="RefSeq" id="WP_168009148.1">
    <property type="nucleotide sequence ID" value="NZ_JAATHJ010000037.1"/>
</dbReference>
<dbReference type="SMART" id="SM00257">
    <property type="entry name" value="LysM"/>
    <property type="match status" value="3"/>
</dbReference>
<dbReference type="Pfam" id="PF01476">
    <property type="entry name" value="LysM"/>
    <property type="match status" value="3"/>
</dbReference>
<proteinExistence type="predicted"/>
<keyword evidence="4" id="KW-1185">Reference proteome</keyword>
<dbReference type="GO" id="GO:0008932">
    <property type="term" value="F:lytic endotransglycosylase activity"/>
    <property type="evidence" value="ECO:0007669"/>
    <property type="project" value="TreeGrafter"/>
</dbReference>
<gene>
    <name evidence="3" type="ORF">HCN83_15995</name>
</gene>
<feature type="domain" description="LysM" evidence="2">
    <location>
        <begin position="30"/>
        <end position="75"/>
    </location>
</feature>
<evidence type="ECO:0000259" key="2">
    <source>
        <dbReference type="PROSITE" id="PS51782"/>
    </source>
</evidence>